<dbReference type="FunFam" id="3.30.2160.10:FF:000002">
    <property type="entry name" value="Putative Ubiquitin-protein ligase E3C"/>
    <property type="match status" value="1"/>
</dbReference>
<reference evidence="9 10" key="1">
    <citation type="journal article" date="2019" name="New Phytol.">
        <title>Comparative genomics reveals unique wood-decay strategies and fruiting body development in the Schizophyllaceae.</title>
        <authorList>
            <person name="Almasi E."/>
            <person name="Sahu N."/>
            <person name="Krizsan K."/>
            <person name="Balint B."/>
            <person name="Kovacs G.M."/>
            <person name="Kiss B."/>
            <person name="Cseklye J."/>
            <person name="Drula E."/>
            <person name="Henrissat B."/>
            <person name="Nagy I."/>
            <person name="Chovatia M."/>
            <person name="Adam C."/>
            <person name="LaButti K."/>
            <person name="Lipzen A."/>
            <person name="Riley R."/>
            <person name="Grigoriev I.V."/>
            <person name="Nagy L.G."/>
        </authorList>
    </citation>
    <scope>NUCLEOTIDE SEQUENCE [LARGE SCALE GENOMIC DNA]</scope>
    <source>
        <strain evidence="9 10">NL-1724</strain>
    </source>
</reference>
<keyword evidence="5 6" id="KW-0833">Ubl conjugation pathway</keyword>
<name>A0A550C816_9AGAR</name>
<dbReference type="Pfam" id="PF00632">
    <property type="entry name" value="HECT"/>
    <property type="match status" value="1"/>
</dbReference>
<dbReference type="AlphaFoldDB" id="A0A550C816"/>
<dbReference type="EC" id="2.3.2.26" evidence="3"/>
<evidence type="ECO:0000256" key="1">
    <source>
        <dbReference type="ARBA" id="ARBA00000885"/>
    </source>
</evidence>
<dbReference type="GO" id="GO:0000209">
    <property type="term" value="P:protein polyubiquitination"/>
    <property type="evidence" value="ECO:0007669"/>
    <property type="project" value="InterPro"/>
</dbReference>
<dbReference type="Proteomes" id="UP000320762">
    <property type="component" value="Unassembled WGS sequence"/>
</dbReference>
<evidence type="ECO:0000313" key="9">
    <source>
        <dbReference type="EMBL" id="TRM60846.1"/>
    </source>
</evidence>
<dbReference type="Gene3D" id="3.90.1750.10">
    <property type="entry name" value="Hect, E3 ligase catalytic domains"/>
    <property type="match status" value="2"/>
</dbReference>
<protein>
    <recommendedName>
        <fullName evidence="3">HECT-type E3 ubiquitin transferase</fullName>
        <ecNumber evidence="3">2.3.2.26</ecNumber>
    </recommendedName>
</protein>
<gene>
    <name evidence="9" type="ORF">BD626DRAFT_504073</name>
</gene>
<evidence type="ECO:0000256" key="7">
    <source>
        <dbReference type="SAM" id="MobiDB-lite"/>
    </source>
</evidence>
<accession>A0A550C816</accession>
<comment type="pathway">
    <text evidence="2">Protein modification; protein ubiquitination.</text>
</comment>
<keyword evidence="10" id="KW-1185">Reference proteome</keyword>
<dbReference type="Gene3D" id="3.30.2160.10">
    <property type="entry name" value="Hect, E3 ligase catalytic domain"/>
    <property type="match status" value="1"/>
</dbReference>
<dbReference type="GO" id="GO:0006511">
    <property type="term" value="P:ubiquitin-dependent protein catabolic process"/>
    <property type="evidence" value="ECO:0007669"/>
    <property type="project" value="TreeGrafter"/>
</dbReference>
<feature type="active site" description="Glycyl thioester intermediate" evidence="6">
    <location>
        <position position="954"/>
    </location>
</feature>
<evidence type="ECO:0000256" key="6">
    <source>
        <dbReference type="PROSITE-ProRule" id="PRU00104"/>
    </source>
</evidence>
<comment type="caution">
    <text evidence="9">The sequence shown here is derived from an EMBL/GenBank/DDBJ whole genome shotgun (WGS) entry which is preliminary data.</text>
</comment>
<dbReference type="CDD" id="cd00078">
    <property type="entry name" value="HECTc"/>
    <property type="match status" value="1"/>
</dbReference>
<dbReference type="GO" id="GO:0061630">
    <property type="term" value="F:ubiquitin protein ligase activity"/>
    <property type="evidence" value="ECO:0007669"/>
    <property type="project" value="UniProtKB-EC"/>
</dbReference>
<dbReference type="InterPro" id="IPR035983">
    <property type="entry name" value="Hect_E3_ubiquitin_ligase"/>
</dbReference>
<dbReference type="Gene3D" id="3.30.2410.10">
    <property type="entry name" value="Hect, E3 ligase catalytic domain"/>
    <property type="match status" value="1"/>
</dbReference>
<dbReference type="InterPro" id="IPR044611">
    <property type="entry name" value="E3A/B/C-like"/>
</dbReference>
<dbReference type="CDD" id="cd23766">
    <property type="entry name" value="IQCG"/>
    <property type="match status" value="1"/>
</dbReference>
<feature type="compositionally biased region" description="Polar residues" evidence="7">
    <location>
        <begin position="324"/>
        <end position="335"/>
    </location>
</feature>
<dbReference type="OrthoDB" id="8068875at2759"/>
<dbReference type="STRING" id="97359.A0A550C816"/>
<proteinExistence type="predicted"/>
<dbReference type="PROSITE" id="PS50096">
    <property type="entry name" value="IQ"/>
    <property type="match status" value="1"/>
</dbReference>
<dbReference type="InterPro" id="IPR000569">
    <property type="entry name" value="HECT_dom"/>
</dbReference>
<comment type="catalytic activity">
    <reaction evidence="1">
        <text>S-ubiquitinyl-[E2 ubiquitin-conjugating enzyme]-L-cysteine + [acceptor protein]-L-lysine = [E2 ubiquitin-conjugating enzyme]-L-cysteine + N(6)-ubiquitinyl-[acceptor protein]-L-lysine.</text>
        <dbReference type="EC" id="2.3.2.26"/>
    </reaction>
</comment>
<dbReference type="PROSITE" id="PS50237">
    <property type="entry name" value="HECT"/>
    <property type="match status" value="1"/>
</dbReference>
<keyword evidence="4" id="KW-0808">Transferase</keyword>
<feature type="region of interest" description="Disordered" evidence="7">
    <location>
        <begin position="320"/>
        <end position="350"/>
    </location>
</feature>
<organism evidence="9 10">
    <name type="scientific">Schizophyllum amplum</name>
    <dbReference type="NCBI Taxonomy" id="97359"/>
    <lineage>
        <taxon>Eukaryota</taxon>
        <taxon>Fungi</taxon>
        <taxon>Dikarya</taxon>
        <taxon>Basidiomycota</taxon>
        <taxon>Agaricomycotina</taxon>
        <taxon>Agaricomycetes</taxon>
        <taxon>Agaricomycetidae</taxon>
        <taxon>Agaricales</taxon>
        <taxon>Schizophyllaceae</taxon>
        <taxon>Schizophyllum</taxon>
    </lineage>
</organism>
<dbReference type="SMART" id="SM00119">
    <property type="entry name" value="HECTc"/>
    <property type="match status" value="1"/>
</dbReference>
<evidence type="ECO:0000259" key="8">
    <source>
        <dbReference type="PROSITE" id="PS50237"/>
    </source>
</evidence>
<evidence type="ECO:0000256" key="3">
    <source>
        <dbReference type="ARBA" id="ARBA00012485"/>
    </source>
</evidence>
<dbReference type="PANTHER" id="PTHR45700:SF2">
    <property type="entry name" value="UBIQUITIN-PROTEIN LIGASE E3C"/>
    <property type="match status" value="1"/>
</dbReference>
<dbReference type="SUPFAM" id="SSF56204">
    <property type="entry name" value="Hect, E3 ligase catalytic domain"/>
    <property type="match status" value="1"/>
</dbReference>
<evidence type="ECO:0000256" key="2">
    <source>
        <dbReference type="ARBA" id="ARBA00004906"/>
    </source>
</evidence>
<evidence type="ECO:0000256" key="5">
    <source>
        <dbReference type="ARBA" id="ARBA00022786"/>
    </source>
</evidence>
<dbReference type="FunFam" id="3.30.2410.10:FF:000017">
    <property type="entry name" value="E3 ubiquitin-protein ligase UPL7"/>
    <property type="match status" value="1"/>
</dbReference>
<feature type="domain" description="HECT" evidence="8">
    <location>
        <begin position="673"/>
        <end position="986"/>
    </location>
</feature>
<evidence type="ECO:0000256" key="4">
    <source>
        <dbReference type="ARBA" id="ARBA00022679"/>
    </source>
</evidence>
<dbReference type="EMBL" id="VDMD01000020">
    <property type="protein sequence ID" value="TRM60846.1"/>
    <property type="molecule type" value="Genomic_DNA"/>
</dbReference>
<dbReference type="PANTHER" id="PTHR45700">
    <property type="entry name" value="UBIQUITIN-PROTEIN LIGASE E3C"/>
    <property type="match status" value="1"/>
</dbReference>
<evidence type="ECO:0000313" key="10">
    <source>
        <dbReference type="Proteomes" id="UP000320762"/>
    </source>
</evidence>
<sequence>MQPSLFEDSRRRRINLGGASGASSQSALLDQAKARRLERQTLKRKQDSAIKIQSWWRGMREARSVRRNLRRALDQDVASLTGLRCLVLIGQEEGRSAHDTVYAPARAGFAASWLVLIRKASLMLCRSLARDPQSPNAIHHVHILSTLLSPAAGSRALGTEDSQAALQVSKYLVDHDYQQYLARAITQVPIERKSQCSALPGVVRLLVAPFSIWPADTPTFATSLLSLLTRVLTLPILPNRLPLESLAYLSSSIPYPSLHVLDPHTSALVNVDVDSKVHLLANLVTFTAPRYPALATAALSTYLRLLTALLNTLPVNALDPPSPAKSNATPNNNATPWRHQDSDDSDSEEAVTQVTVVSTFAPPPRLPDIDSRTLKRLQTLQDDKQLASLLAATKAHPAARPGLIAYLLALTTAWPATRERVLSTVLAHTGGTLVRELYRGYVRGSPLGREGSPGAVLDPTHAPAWPPLLLIADLYTQALLTMGDDEFFGEGRNPLTLDEVASFGRQLLTIAYTLFTREDQSGMVRADETVLRCSWENAREKITRCLTAIHARDSRKSFVPRDHWLVTSQLDMQAFVEAAIYEEQQLAQSDIDLPPRALSKRQIAAMSPRLGVLNNIPFAIPFEVRVSIFRHFVANDMLARGRSVNRYAYGPGQRTRAEIRRGRVAEDGFDRLGDADLKAPLEIAFIDQFGEPEAGIDGGGLFKEFFTSLCKEVFDTDRGLWLANKKNELYPNPHAYATEGEYGEVLLCIGIRIMTHSFLDDLVSLDPELYNGLIFLKNYDGDFEALSLNFTVAVEEFGEAKSMDLVPNGSNIPVTKENRLQYIHLVSHYRLTRQIKLQSEAFFEGLSQMVDPKWLRMFNQQEVQVLIGGANAPVDIADLRAHTNYGGLYDDNESTIQIFWKVVNAFDQDQRQGLLRFVTSCSRPPLLGFKELVPNFAIRDAGSDENRLPTASTCVNLLKLPRYRSERILRDKLLQAINSNAGFDLS</sequence>